<dbReference type="SUPFAM" id="SSF51735">
    <property type="entry name" value="NAD(P)-binding Rossmann-fold domains"/>
    <property type="match status" value="1"/>
</dbReference>
<dbReference type="STRING" id="29354.IO98_20270"/>
<evidence type="ECO:0000256" key="1">
    <source>
        <dbReference type="ARBA" id="ARBA00006484"/>
    </source>
</evidence>
<dbReference type="EMBL" id="JPME01000029">
    <property type="protein sequence ID" value="KEZ87814.1"/>
    <property type="molecule type" value="Genomic_DNA"/>
</dbReference>
<dbReference type="RefSeq" id="WP_038284058.1">
    <property type="nucleotide sequence ID" value="NZ_JPME01000029.1"/>
</dbReference>
<evidence type="ECO:0000313" key="4">
    <source>
        <dbReference type="Proteomes" id="UP000028525"/>
    </source>
</evidence>
<dbReference type="Proteomes" id="UP000028525">
    <property type="component" value="Unassembled WGS sequence"/>
</dbReference>
<dbReference type="InterPro" id="IPR036291">
    <property type="entry name" value="NAD(P)-bd_dom_sf"/>
</dbReference>
<dbReference type="PRINTS" id="PR00081">
    <property type="entry name" value="GDHRDH"/>
</dbReference>
<evidence type="ECO:0008006" key="5">
    <source>
        <dbReference type="Google" id="ProtNLM"/>
    </source>
</evidence>
<dbReference type="InterPro" id="IPR020904">
    <property type="entry name" value="Sc_DH/Rdtase_CS"/>
</dbReference>
<protein>
    <recommendedName>
        <fullName evidence="5">Short-chain dehydrogenase</fullName>
    </recommendedName>
</protein>
<comment type="similarity">
    <text evidence="1 2">Belongs to the short-chain dehydrogenases/reductases (SDR) family.</text>
</comment>
<dbReference type="PROSITE" id="PS00061">
    <property type="entry name" value="ADH_SHORT"/>
    <property type="match status" value="1"/>
</dbReference>
<gene>
    <name evidence="3" type="ORF">IO98_20270</name>
</gene>
<dbReference type="PANTHER" id="PTHR45458">
    <property type="entry name" value="SHORT-CHAIN DEHYDROGENASE/REDUCTASE SDR"/>
    <property type="match status" value="1"/>
</dbReference>
<dbReference type="InterPro" id="IPR052184">
    <property type="entry name" value="SDR_enzymes"/>
</dbReference>
<reference evidence="3 4" key="1">
    <citation type="submission" date="2014-07" db="EMBL/GenBank/DDBJ databases">
        <title>Draft genome of Clostridium celerecrescens 152B isolated from sediments associated with methane hydrate from Krishna Godavari basin.</title>
        <authorList>
            <person name="Honkalas V.S."/>
            <person name="Dabir A.P."/>
            <person name="Arora P."/>
            <person name="Dhakephalkar P.K."/>
        </authorList>
    </citation>
    <scope>NUCLEOTIDE SEQUENCE [LARGE SCALE GENOMIC DNA]</scope>
    <source>
        <strain evidence="3 4">152B</strain>
    </source>
</reference>
<accession>A0A084JFT0</accession>
<dbReference type="OrthoDB" id="9803333at2"/>
<keyword evidence="4" id="KW-1185">Reference proteome</keyword>
<dbReference type="GO" id="GO:0016616">
    <property type="term" value="F:oxidoreductase activity, acting on the CH-OH group of donors, NAD or NADP as acceptor"/>
    <property type="evidence" value="ECO:0007669"/>
    <property type="project" value="TreeGrafter"/>
</dbReference>
<dbReference type="Gene3D" id="3.40.50.720">
    <property type="entry name" value="NAD(P)-binding Rossmann-like Domain"/>
    <property type="match status" value="1"/>
</dbReference>
<dbReference type="AlphaFoldDB" id="A0A084JFT0"/>
<dbReference type="InterPro" id="IPR002347">
    <property type="entry name" value="SDR_fam"/>
</dbReference>
<comment type="caution">
    <text evidence="3">The sequence shown here is derived from an EMBL/GenBank/DDBJ whole genome shotgun (WGS) entry which is preliminary data.</text>
</comment>
<dbReference type="Pfam" id="PF00106">
    <property type="entry name" value="adh_short"/>
    <property type="match status" value="1"/>
</dbReference>
<sequence>MATGLITGADTGLGFELTKMGLLKGNRMIAIVLNASGEQITGLQSEYPDKLTVIAADITEEEAIKNAAAGISDKFEGIDFIVNNAGVLFGSKYDKIDEIVDLDVAKFRKTLDVNVTGMAIVLKYFMSYLYHSSYPVIINITSEAGYLGSGGYNYLSYSVSKYAANMYTQKIRNYLHDVRPELGVRIFMMHPGRMQTVMGAENAQISPSESAEGIYKVIEGEIDPKLDIPFINYKGETMPH</sequence>
<dbReference type="PRINTS" id="PR00080">
    <property type="entry name" value="SDRFAMILY"/>
</dbReference>
<proteinExistence type="inferred from homology"/>
<organism evidence="3 4">
    <name type="scientific">Lacrimispora celerecrescens</name>
    <dbReference type="NCBI Taxonomy" id="29354"/>
    <lineage>
        <taxon>Bacteria</taxon>
        <taxon>Bacillati</taxon>
        <taxon>Bacillota</taxon>
        <taxon>Clostridia</taxon>
        <taxon>Lachnospirales</taxon>
        <taxon>Lachnospiraceae</taxon>
        <taxon>Lacrimispora</taxon>
    </lineage>
</organism>
<evidence type="ECO:0000313" key="3">
    <source>
        <dbReference type="EMBL" id="KEZ87814.1"/>
    </source>
</evidence>
<dbReference type="PANTHER" id="PTHR45458:SF1">
    <property type="entry name" value="SHORT CHAIN DEHYDROGENASE"/>
    <property type="match status" value="1"/>
</dbReference>
<name>A0A084JFT0_9FIRM</name>
<evidence type="ECO:0000256" key="2">
    <source>
        <dbReference type="RuleBase" id="RU000363"/>
    </source>
</evidence>